<dbReference type="RefSeq" id="XP_019913604.1">
    <property type="nucleotide sequence ID" value="XM_020058053.1"/>
</dbReference>
<name>A0A1B1DW91_9APIC</name>
<evidence type="ECO:0000313" key="2">
    <source>
        <dbReference type="EMBL" id="ANQ06909.1"/>
    </source>
</evidence>
<accession>A0A1B1DW91</accession>
<dbReference type="Proteomes" id="UP000092716">
    <property type="component" value="Chromosome 5"/>
</dbReference>
<dbReference type="KEGG" id="pcot:PCOAH_00012440"/>
<dbReference type="OrthoDB" id="392806at2759"/>
<feature type="compositionally biased region" description="Polar residues" evidence="1">
    <location>
        <begin position="331"/>
        <end position="340"/>
    </location>
</feature>
<keyword evidence="3" id="KW-1185">Reference proteome</keyword>
<evidence type="ECO:0000313" key="3">
    <source>
        <dbReference type="Proteomes" id="UP000092716"/>
    </source>
</evidence>
<dbReference type="GeneID" id="30907970"/>
<gene>
    <name evidence="2" type="ORF">PCOAH_00012440</name>
</gene>
<feature type="region of interest" description="Disordered" evidence="1">
    <location>
        <begin position="323"/>
        <end position="359"/>
    </location>
</feature>
<sequence length="472" mass="54080">MKEYYGREKNRWVNQNGTKSIAQSSNVQMSKEDNYVFIDEKYKSYFDNISDLFEDKVEYILKKHFKKNEPTNKNKLLCLNVCVLWQKRFLVLLSRCLNEFEAYRKRNELKDDEKGLNVAEAGGKKQPTCEESGKGTNESGEETNQTDTNNQSAEELKSFIKNVKIVDQESIEVVYDANELSDDGRPCAQLTTDEIYYLLVESKKSENDLKKNIFTFLKYLPLFIKCIENKSLIEKSILEAKLLLNDPNGGNLNEEEVPHSDEVNVNVNHKQENLSPMDIQNKLDEIVHFDCNLSENLETIFKAGVGIIDMTGGKKFCTGGMDTLGGTHGGNDSTKQTTNRMENEQSQEQQQEQDAETADEYLQQQATFNNLADVSKNFFNKKNNNSLILPLSKINDLSLINNISTRSNNDAKEEHSESEAAFYIYKNSMDKLNLYGVDLLINLNNKLIYKVNHIYSLIQFYSMLAKDVFNEG</sequence>
<organism evidence="2 3">
    <name type="scientific">Plasmodium coatneyi</name>
    <dbReference type="NCBI Taxonomy" id="208452"/>
    <lineage>
        <taxon>Eukaryota</taxon>
        <taxon>Sar</taxon>
        <taxon>Alveolata</taxon>
        <taxon>Apicomplexa</taxon>
        <taxon>Aconoidasida</taxon>
        <taxon>Haemosporida</taxon>
        <taxon>Plasmodiidae</taxon>
        <taxon>Plasmodium</taxon>
    </lineage>
</organism>
<feature type="compositionally biased region" description="Polar residues" evidence="1">
    <location>
        <begin position="134"/>
        <end position="152"/>
    </location>
</feature>
<proteinExistence type="predicted"/>
<evidence type="ECO:0000256" key="1">
    <source>
        <dbReference type="SAM" id="MobiDB-lite"/>
    </source>
</evidence>
<dbReference type="AlphaFoldDB" id="A0A1B1DW91"/>
<dbReference type="VEuPathDB" id="PlasmoDB:PCOAH_00012440"/>
<protein>
    <submittedName>
        <fullName evidence="2">Uncharacterized protein</fullName>
    </submittedName>
</protein>
<dbReference type="EMBL" id="CP016243">
    <property type="protein sequence ID" value="ANQ06909.1"/>
    <property type="molecule type" value="Genomic_DNA"/>
</dbReference>
<reference evidence="3" key="1">
    <citation type="submission" date="2016-06" db="EMBL/GenBank/DDBJ databases">
        <title>First high quality genome sequence of Plasmodium coatneyi using continuous long reads from single molecule, real-time sequencing.</title>
        <authorList>
            <person name="Chien J.-T."/>
            <person name="Pakala S.B."/>
            <person name="Geraldo J.A."/>
            <person name="Lapp S.A."/>
            <person name="Barnwell J.W."/>
            <person name="Kissinger J.C."/>
            <person name="Galinski M.R."/>
            <person name="Humphrey J.C."/>
        </authorList>
    </citation>
    <scope>NUCLEOTIDE SEQUENCE [LARGE SCALE GENOMIC DNA]</scope>
    <source>
        <strain evidence="3">Hackeri</strain>
    </source>
</reference>
<feature type="region of interest" description="Disordered" evidence="1">
    <location>
        <begin position="114"/>
        <end position="152"/>
    </location>
</feature>